<dbReference type="Proteomes" id="UP000426246">
    <property type="component" value="Chromosome"/>
</dbReference>
<dbReference type="OrthoDB" id="2558990at2"/>
<dbReference type="KEGG" id="ppsc:EHS13_16525"/>
<dbReference type="SUPFAM" id="SSF53474">
    <property type="entry name" value="alpha/beta-Hydrolases"/>
    <property type="match status" value="1"/>
</dbReference>
<proteinExistence type="predicted"/>
<dbReference type="GO" id="GO:0006629">
    <property type="term" value="P:lipid metabolic process"/>
    <property type="evidence" value="ECO:0007669"/>
    <property type="project" value="InterPro"/>
</dbReference>
<dbReference type="Gene3D" id="3.40.50.1820">
    <property type="entry name" value="alpha/beta hydrolase"/>
    <property type="match status" value="1"/>
</dbReference>
<dbReference type="EMBL" id="CP034235">
    <property type="protein sequence ID" value="QGQ96373.1"/>
    <property type="molecule type" value="Genomic_DNA"/>
</dbReference>
<dbReference type="AlphaFoldDB" id="A0A6B8RLF2"/>
<evidence type="ECO:0000313" key="2">
    <source>
        <dbReference type="EMBL" id="QGQ96373.1"/>
    </source>
</evidence>
<evidence type="ECO:0000259" key="1">
    <source>
        <dbReference type="Pfam" id="PF01764"/>
    </source>
</evidence>
<protein>
    <recommendedName>
        <fullName evidence="1">Fungal lipase-type domain-containing protein</fullName>
    </recommendedName>
</protein>
<dbReference type="RefSeq" id="WP_155701409.1">
    <property type="nucleotide sequence ID" value="NZ_CP034235.1"/>
</dbReference>
<dbReference type="CDD" id="cd00741">
    <property type="entry name" value="Lipase"/>
    <property type="match status" value="1"/>
</dbReference>
<name>A0A6B8RLF2_9BACL</name>
<dbReference type="Pfam" id="PF01764">
    <property type="entry name" value="Lipase_3"/>
    <property type="match status" value="1"/>
</dbReference>
<keyword evidence="3" id="KW-1185">Reference proteome</keyword>
<organism evidence="2 3">
    <name type="scientific">Paenibacillus psychroresistens</name>
    <dbReference type="NCBI Taxonomy" id="1778678"/>
    <lineage>
        <taxon>Bacteria</taxon>
        <taxon>Bacillati</taxon>
        <taxon>Bacillota</taxon>
        <taxon>Bacilli</taxon>
        <taxon>Bacillales</taxon>
        <taxon>Paenibacillaceae</taxon>
        <taxon>Paenibacillus</taxon>
    </lineage>
</organism>
<dbReference type="InterPro" id="IPR029058">
    <property type="entry name" value="AB_hydrolase_fold"/>
</dbReference>
<sequence length="227" mass="25497">MLNTENKVSLYFLAGVATSLNFMDDFKLEVIRRYEHAGLEVQSSMLFPYGDWSRRLWKQVMEISYDMLPRLTRNSSYYRGELVANHIMKTHRSGRVVIIGHSSGGVAGIHAAEKLDPEQYSDVRVIQIGSPKCAVSAAAQTSSLFIRAVNQVGKSTDPITRIGSWGGWERSGGIVRWNSRKKAPSTVYSIPMVGGHADYFRSREPFINQFGTSNLDQTASSVWDWLN</sequence>
<evidence type="ECO:0000313" key="3">
    <source>
        <dbReference type="Proteomes" id="UP000426246"/>
    </source>
</evidence>
<reference evidence="3" key="1">
    <citation type="submission" date="2018-11" db="EMBL/GenBank/DDBJ databases">
        <title>Complete genome sequence of Paenibacillus sp. ML311-T8.</title>
        <authorList>
            <person name="Nam Y.-D."/>
            <person name="Kang J."/>
            <person name="Chung W.-H."/>
            <person name="Park Y.S."/>
        </authorList>
    </citation>
    <scope>NUCLEOTIDE SEQUENCE [LARGE SCALE GENOMIC DNA]</scope>
    <source>
        <strain evidence="3">ML311-T8</strain>
    </source>
</reference>
<dbReference type="InterPro" id="IPR002921">
    <property type="entry name" value="Fungal_lipase-type"/>
</dbReference>
<accession>A0A6B8RLF2</accession>
<feature type="domain" description="Fungal lipase-type" evidence="1">
    <location>
        <begin position="86"/>
        <end position="162"/>
    </location>
</feature>
<gene>
    <name evidence="2" type="ORF">EHS13_16525</name>
</gene>